<dbReference type="InterPro" id="IPR000878">
    <property type="entry name" value="4pyrrol_Mease"/>
</dbReference>
<dbReference type="InterPro" id="IPR050714">
    <property type="entry name" value="Cobalamin_biosynth_MTase"/>
</dbReference>
<dbReference type="AlphaFoldDB" id="A0A4Y6UNZ8"/>
<dbReference type="InterPro" id="IPR014777">
    <property type="entry name" value="4pyrrole_Mease_sub1"/>
</dbReference>
<dbReference type="Gene3D" id="3.40.1010.10">
    <property type="entry name" value="Cobalt-precorrin-4 Transmethylase, Domain 1"/>
    <property type="match status" value="1"/>
</dbReference>
<evidence type="ECO:0000256" key="4">
    <source>
        <dbReference type="ARBA" id="ARBA00022679"/>
    </source>
</evidence>
<dbReference type="PANTHER" id="PTHR43182">
    <property type="entry name" value="COBALT-PRECORRIN-6B C(15)-METHYLTRANSFERASE (DECARBOXYLATING)"/>
    <property type="match status" value="1"/>
</dbReference>
<organism evidence="7 8">
    <name type="scientific">Swingsia samuiensis</name>
    <dbReference type="NCBI Taxonomy" id="1293412"/>
    <lineage>
        <taxon>Bacteria</taxon>
        <taxon>Pseudomonadati</taxon>
        <taxon>Pseudomonadota</taxon>
        <taxon>Alphaproteobacteria</taxon>
        <taxon>Acetobacterales</taxon>
        <taxon>Acetobacteraceae</taxon>
        <taxon>Swingsia</taxon>
    </lineage>
</organism>
<dbReference type="KEGG" id="ssam:E3D00_09390"/>
<dbReference type="Gene3D" id="3.40.50.150">
    <property type="entry name" value="Vaccinia Virus protein VP39"/>
    <property type="match status" value="1"/>
</dbReference>
<dbReference type="UniPathway" id="UPA00148"/>
<proteinExistence type="predicted"/>
<feature type="domain" description="Tetrapyrrole methylase" evidence="6">
    <location>
        <begin position="6"/>
        <end position="184"/>
    </location>
</feature>
<dbReference type="OrthoDB" id="9787825at2"/>
<dbReference type="InterPro" id="IPR006365">
    <property type="entry name" value="Cbl_synth_CobL"/>
</dbReference>
<keyword evidence="5" id="KW-0949">S-adenosyl-L-methionine</keyword>
<keyword evidence="4 7" id="KW-0808">Transferase</keyword>
<dbReference type="CDD" id="cd11644">
    <property type="entry name" value="Precorrin-6Y-MT"/>
    <property type="match status" value="1"/>
</dbReference>
<dbReference type="InterPro" id="IPR035996">
    <property type="entry name" value="4pyrrol_Methylase_sf"/>
</dbReference>
<keyword evidence="8" id="KW-1185">Reference proteome</keyword>
<dbReference type="SUPFAM" id="SSF53335">
    <property type="entry name" value="S-adenosyl-L-methionine-dependent methyltransferases"/>
    <property type="match status" value="1"/>
</dbReference>
<dbReference type="Proteomes" id="UP000316313">
    <property type="component" value="Chromosome"/>
</dbReference>
<evidence type="ECO:0000313" key="7">
    <source>
        <dbReference type="EMBL" id="QDH18077.1"/>
    </source>
</evidence>
<evidence type="ECO:0000256" key="1">
    <source>
        <dbReference type="ARBA" id="ARBA00004953"/>
    </source>
</evidence>
<dbReference type="Pfam" id="PF00590">
    <property type="entry name" value="TP_methylase"/>
    <property type="match status" value="1"/>
</dbReference>
<dbReference type="NCBIfam" id="TIGR02467">
    <property type="entry name" value="CbiE"/>
    <property type="match status" value="1"/>
</dbReference>
<keyword evidence="2" id="KW-0169">Cobalamin biosynthesis</keyword>
<protein>
    <submittedName>
        <fullName evidence="7">Precorrin-6y C5,15-methyltransferase (Decarboxylating) subunit CbiE</fullName>
    </submittedName>
</protein>
<evidence type="ECO:0000256" key="2">
    <source>
        <dbReference type="ARBA" id="ARBA00022573"/>
    </source>
</evidence>
<evidence type="ECO:0000313" key="8">
    <source>
        <dbReference type="Proteomes" id="UP000316313"/>
    </source>
</evidence>
<dbReference type="CDD" id="cd02440">
    <property type="entry name" value="AdoMet_MTases"/>
    <property type="match status" value="1"/>
</dbReference>
<keyword evidence="3 7" id="KW-0489">Methyltransferase</keyword>
<accession>A0A4Y6UNZ8</accession>
<dbReference type="NCBIfam" id="TIGR02469">
    <property type="entry name" value="CbiT"/>
    <property type="match status" value="1"/>
</dbReference>
<gene>
    <name evidence="7" type="primary">cbiE</name>
    <name evidence="7" type="ORF">E3D00_09390</name>
</gene>
<dbReference type="InterPro" id="IPR014008">
    <property type="entry name" value="Cbl_synth_MTase_CbiT"/>
</dbReference>
<dbReference type="PIRSF" id="PIRSF036428">
    <property type="entry name" value="CobL"/>
    <property type="match status" value="1"/>
</dbReference>
<dbReference type="InterPro" id="IPR012818">
    <property type="entry name" value="CbiE"/>
</dbReference>
<name>A0A4Y6UNZ8_9PROT</name>
<evidence type="ECO:0000256" key="5">
    <source>
        <dbReference type="ARBA" id="ARBA00022691"/>
    </source>
</evidence>
<dbReference type="InterPro" id="IPR029063">
    <property type="entry name" value="SAM-dependent_MTases_sf"/>
</dbReference>
<dbReference type="EMBL" id="CP038141">
    <property type="protein sequence ID" value="QDH18077.1"/>
    <property type="molecule type" value="Genomic_DNA"/>
</dbReference>
<dbReference type="GO" id="GO:0008276">
    <property type="term" value="F:protein methyltransferase activity"/>
    <property type="evidence" value="ECO:0007669"/>
    <property type="project" value="InterPro"/>
</dbReference>
<sequence length="402" mass="43545">MQRPWLHIIGVGEDGIDGLSATAKHIIQNAAYVIGGKRHLAHTSSLIKGQAVPWKSPFSEGVQQVLSLRGENVVVLASGDPFDFGVGSVLAQHLRPEEYFCIAAVSSISMACGRLGWARQNISVVSLCGRPLETLAPVLKRYGKLLVLSADGTTPQKVAHYLVERGFGGSTLYILEGLGGKQEQKKTYIAHNDIPVCAALNIIGVELKADAKARIIPLSCGMQDSLFEHDGQITKREIRAITLSALAPQAGEMLWDLGAGAGSVAIEWMLRHPQNRAIAVERDAVRAQRIMRNALAFGVPGLDVVQEDILEAIDTLPLPNAVFIGGGLTGEQLFSRIRKRVERGTRLVVNAVTLQGEMILAEQYKEYGGELIRIGVERISTVGKLDAYRPAMRVTQYSTVIS</sequence>
<dbReference type="GO" id="GO:0009236">
    <property type="term" value="P:cobalamin biosynthetic process"/>
    <property type="evidence" value="ECO:0007669"/>
    <property type="project" value="UniProtKB-UniPathway"/>
</dbReference>
<comment type="pathway">
    <text evidence="1">Cofactor biosynthesis; adenosylcobalamin biosynthesis.</text>
</comment>
<evidence type="ECO:0000259" key="6">
    <source>
        <dbReference type="Pfam" id="PF00590"/>
    </source>
</evidence>
<dbReference type="SUPFAM" id="SSF53790">
    <property type="entry name" value="Tetrapyrrole methylase"/>
    <property type="match status" value="1"/>
</dbReference>
<evidence type="ECO:0000256" key="3">
    <source>
        <dbReference type="ARBA" id="ARBA00022603"/>
    </source>
</evidence>
<dbReference type="GO" id="GO:0032259">
    <property type="term" value="P:methylation"/>
    <property type="evidence" value="ECO:0007669"/>
    <property type="project" value="UniProtKB-KW"/>
</dbReference>
<reference evidence="7 8" key="1">
    <citation type="submission" date="2019-03" db="EMBL/GenBank/DDBJ databases">
        <title>The complete genome sequence of Swingsia samuiensis NBRC107927(T).</title>
        <authorList>
            <person name="Chua K.-O."/>
            <person name="Chan K.-G."/>
            <person name="See-Too W.-S."/>
        </authorList>
    </citation>
    <scope>NUCLEOTIDE SEQUENCE [LARGE SCALE GENOMIC DNA]</scope>
    <source>
        <strain evidence="7 8">AH83</strain>
    </source>
</reference>
<dbReference type="PANTHER" id="PTHR43182:SF1">
    <property type="entry name" value="COBALT-PRECORRIN-7 C(5)-METHYLTRANSFERASE"/>
    <property type="match status" value="1"/>
</dbReference>